<reference evidence="2" key="1">
    <citation type="submission" date="2007-04" db="EMBL/GenBank/DDBJ databases">
        <authorList>
            <consortium name="The Broad Institute Genome Sequencing Platform"/>
            <person name="Birren B."/>
            <person name="Lander E."/>
            <person name="Galagan J."/>
            <person name="Nusbaum C."/>
            <person name="Devon K."/>
            <person name="Ma L.-J."/>
            <person name="Jaffe D."/>
            <person name="Butler J."/>
            <person name="Alvarez P."/>
            <person name="Gnerre S."/>
            <person name="Grabherr M."/>
            <person name="Kleber M."/>
            <person name="Mauceli E."/>
            <person name="Brockman W."/>
            <person name="MacCallum I.A."/>
            <person name="Young S."/>
            <person name="LaButti K."/>
            <person name="DeCaprio D."/>
            <person name="Crawford M."/>
            <person name="Koehrsen M."/>
            <person name="Engels R."/>
            <person name="Montgomery P."/>
            <person name="Pearson M."/>
            <person name="Howarth C."/>
            <person name="Larson L."/>
            <person name="White J."/>
            <person name="O'Leary S."/>
            <person name="Kodira C."/>
            <person name="Zeng Q."/>
            <person name="Yandava C."/>
            <person name="Alvarado L."/>
            <person name="Kistler C."/>
            <person name="Shim W.-B."/>
            <person name="Kang S."/>
            <person name="Woloshuk C."/>
        </authorList>
    </citation>
    <scope>NUCLEOTIDE SEQUENCE</scope>
    <source>
        <strain evidence="2">4287</strain>
    </source>
</reference>
<name>A0A0J9VBI4_FUSO4</name>
<sequence length="30" mass="3277">MDTDKPGKPGGFGPLVTIQSETLYERQPLT</sequence>
<dbReference type="KEGG" id="fox:FOXG_20032"/>
<proteinExistence type="predicted"/>
<accession>A0A0J9VBI4</accession>
<evidence type="ECO:0000313" key="2">
    <source>
        <dbReference type="EMBL" id="KNB08488.1"/>
    </source>
</evidence>
<evidence type="ECO:0000256" key="1">
    <source>
        <dbReference type="SAM" id="MobiDB-lite"/>
    </source>
</evidence>
<dbReference type="RefSeq" id="XP_018246533.1">
    <property type="nucleotide sequence ID" value="XM_018400306.1"/>
</dbReference>
<dbReference type="EMBL" id="DS231706">
    <property type="protein sequence ID" value="KNB08488.1"/>
    <property type="molecule type" value="Genomic_DNA"/>
</dbReference>
<dbReference type="Proteomes" id="UP000009097">
    <property type="component" value="Unassembled WGS sequence"/>
</dbReference>
<gene>
    <name evidence="2" type="ORF">FOXG_20032</name>
</gene>
<organism evidence="2 3">
    <name type="scientific">Fusarium oxysporum f. sp. lycopersici (strain 4287 / CBS 123668 / FGSC 9935 / NRRL 34936)</name>
    <name type="common">Fusarium vascular wilt of tomato</name>
    <dbReference type="NCBI Taxonomy" id="426428"/>
    <lineage>
        <taxon>Eukaryota</taxon>
        <taxon>Fungi</taxon>
        <taxon>Dikarya</taxon>
        <taxon>Ascomycota</taxon>
        <taxon>Pezizomycotina</taxon>
        <taxon>Sordariomycetes</taxon>
        <taxon>Hypocreomycetidae</taxon>
        <taxon>Hypocreales</taxon>
        <taxon>Nectriaceae</taxon>
        <taxon>Fusarium</taxon>
        <taxon>Fusarium oxysporum species complex</taxon>
    </lineage>
</organism>
<protein>
    <submittedName>
        <fullName evidence="2">Uncharacterized protein</fullName>
    </submittedName>
</protein>
<dbReference type="VEuPathDB" id="FungiDB:FOXG_20032"/>
<feature type="region of interest" description="Disordered" evidence="1">
    <location>
        <begin position="1"/>
        <end position="30"/>
    </location>
</feature>
<evidence type="ECO:0000313" key="3">
    <source>
        <dbReference type="Proteomes" id="UP000009097"/>
    </source>
</evidence>
<dbReference type="GeneID" id="28960738"/>
<reference evidence="2" key="2">
    <citation type="journal article" date="2010" name="Nature">
        <title>Comparative genomics reveals mobile pathogenicity chromosomes in Fusarium.</title>
        <authorList>
            <person name="Ma L.J."/>
            <person name="van der Does H.C."/>
            <person name="Borkovich K.A."/>
            <person name="Coleman J.J."/>
            <person name="Daboussi M.J."/>
            <person name="Di Pietro A."/>
            <person name="Dufresne M."/>
            <person name="Freitag M."/>
            <person name="Grabherr M."/>
            <person name="Henrissat B."/>
            <person name="Houterman P.M."/>
            <person name="Kang S."/>
            <person name="Shim W.B."/>
            <person name="Woloshuk C."/>
            <person name="Xie X."/>
            <person name="Xu J.R."/>
            <person name="Antoniw J."/>
            <person name="Baker S.E."/>
            <person name="Bluhm B.H."/>
            <person name="Breakspear A."/>
            <person name="Brown D.W."/>
            <person name="Butchko R.A."/>
            <person name="Chapman S."/>
            <person name="Coulson R."/>
            <person name="Coutinho P.M."/>
            <person name="Danchin E.G."/>
            <person name="Diener A."/>
            <person name="Gale L.R."/>
            <person name="Gardiner D.M."/>
            <person name="Goff S."/>
            <person name="Hammond-Kosack K.E."/>
            <person name="Hilburn K."/>
            <person name="Hua-Van A."/>
            <person name="Jonkers W."/>
            <person name="Kazan K."/>
            <person name="Kodira C.D."/>
            <person name="Koehrsen M."/>
            <person name="Kumar L."/>
            <person name="Lee Y.H."/>
            <person name="Li L."/>
            <person name="Manners J.M."/>
            <person name="Miranda-Saavedra D."/>
            <person name="Mukherjee M."/>
            <person name="Park G."/>
            <person name="Park J."/>
            <person name="Park S.Y."/>
            <person name="Proctor R.H."/>
            <person name="Regev A."/>
            <person name="Ruiz-Roldan M.C."/>
            <person name="Sain D."/>
            <person name="Sakthikumar S."/>
            <person name="Sykes S."/>
            <person name="Schwartz D.C."/>
            <person name="Turgeon B.G."/>
            <person name="Wapinski I."/>
            <person name="Yoder O."/>
            <person name="Young S."/>
            <person name="Zeng Q."/>
            <person name="Zhou S."/>
            <person name="Galagan J."/>
            <person name="Cuomo C.A."/>
            <person name="Kistler H.C."/>
            <person name="Rep M."/>
        </authorList>
    </citation>
    <scope>NUCLEOTIDE SEQUENCE [LARGE SCALE GENOMIC DNA]</scope>
    <source>
        <strain evidence="2">4287</strain>
    </source>
</reference>
<dbReference type="AlphaFoldDB" id="A0A0J9VBI4"/>